<sequence length="814" mass="91995">MTGGHHRTTRSQVSDASNAGSNVLQQAMVYLGPRRGKSEINCCVKYTVFGFNVVFWIVGFLLLTIGAWAQIEKNNPYSQLNRASKFYLDPAWILIVVGAVTFLIGFSGCIGALRENTCFLSFYSSLLGLLLLTETALAVLAFSSKEWINMELRTRLDDMVIMYRDDPDLQTLIDWMQQDWKCCGINKADDWDMNIYFNASATALKSEEAGGVPFSCCISKDPLQNFACGHRVRLNRERASNSIYTEGCLPKLQQWLDSNILIVCTVTVGIAIIQILSICFAQDLRSDVFAQRARCMSSPESENVKDVVINRIRDSLQKYEREEGFYRRMCTLYFVIVVVFGGISLWWVTTSTPRAYLRSFTEDHVMHIPATVRLGIVRSADLSSQDLDQISSKLLEELEKFAHQSRFSLKFSLDKLVFSSLKEAEVYDAPHAEEVVINLLLIASKDWPYFSSKKVHLGSKLWSYAQWDEADLDRTVSRLNFAIRDIMIDIDHLVSIVRRDTKNPMGALEIASLPSSQQKRHIWDSAALSVIYNVHLIYLHNLREHLEWNDVGTNSDLQHEALSAVNRFGNRIRNVTDLHVTAEHLWDFDLASFLTVDVQKRNVISHKQVSKLIASIDAATSTVESAYPLIKLLVIESSEPIVLIDEHTEDAFAFAVASWGGIISPKILDEDSVLRTKNPSPVSNWEIERLKLRSFVDNTMRCISSVEAIHQLTRNIATLAVSNYVSQLVNSSVEFLDDGVSKMFRDGVISLDSVLKARFLADKFINEPSLLGLLHFSYDMKLAVYLPLAFPILMPVASSILAVVKRLIYDTQKQ</sequence>
<comment type="caution">
    <text evidence="6">The sequence shown here is derived from an EMBL/GenBank/DDBJ whole genome shotgun (WGS) entry which is preliminary data.</text>
</comment>
<feature type="transmembrane region" description="Helical" evidence="5">
    <location>
        <begin position="91"/>
        <end position="113"/>
    </location>
</feature>
<proteinExistence type="predicted"/>
<evidence type="ECO:0000256" key="1">
    <source>
        <dbReference type="ARBA" id="ARBA00004141"/>
    </source>
</evidence>
<dbReference type="PANTHER" id="PTHR19282">
    <property type="entry name" value="TETRASPANIN"/>
    <property type="match status" value="1"/>
</dbReference>
<evidence type="ECO:0000256" key="5">
    <source>
        <dbReference type="SAM" id="Phobius"/>
    </source>
</evidence>
<dbReference type="AlphaFoldDB" id="A0AA39H2V9"/>
<evidence type="ECO:0008006" key="8">
    <source>
        <dbReference type="Google" id="ProtNLM"/>
    </source>
</evidence>
<dbReference type="Pfam" id="PF00335">
    <property type="entry name" value="Tetraspanin"/>
    <property type="match status" value="1"/>
</dbReference>
<dbReference type="PRINTS" id="PR00259">
    <property type="entry name" value="TMFOUR"/>
</dbReference>
<dbReference type="PANTHER" id="PTHR19282:SF431">
    <property type="entry name" value="TETRASPANIN 26A, ISOFORM B-RELATED"/>
    <property type="match status" value="1"/>
</dbReference>
<feature type="transmembrane region" description="Helical" evidence="5">
    <location>
        <begin position="260"/>
        <end position="281"/>
    </location>
</feature>
<dbReference type="Proteomes" id="UP001175271">
    <property type="component" value="Unassembled WGS sequence"/>
</dbReference>
<evidence type="ECO:0000256" key="3">
    <source>
        <dbReference type="ARBA" id="ARBA00022989"/>
    </source>
</evidence>
<feature type="transmembrane region" description="Helical" evidence="5">
    <location>
        <begin position="120"/>
        <end position="142"/>
    </location>
</feature>
<dbReference type="GO" id="GO:0005886">
    <property type="term" value="C:plasma membrane"/>
    <property type="evidence" value="ECO:0007669"/>
    <property type="project" value="TreeGrafter"/>
</dbReference>
<feature type="transmembrane region" description="Helical" evidence="5">
    <location>
        <begin position="330"/>
        <end position="348"/>
    </location>
</feature>
<dbReference type="GO" id="GO:0042765">
    <property type="term" value="C:GPI-anchor transamidase complex"/>
    <property type="evidence" value="ECO:0007669"/>
    <property type="project" value="InterPro"/>
</dbReference>
<evidence type="ECO:0000313" key="6">
    <source>
        <dbReference type="EMBL" id="KAK0397769.1"/>
    </source>
</evidence>
<comment type="subcellular location">
    <subcellularLocation>
        <location evidence="1">Membrane</location>
        <topology evidence="1">Multi-pass membrane protein</topology>
    </subcellularLocation>
</comment>
<keyword evidence="2 5" id="KW-0812">Transmembrane</keyword>
<dbReference type="EMBL" id="JAUCMV010000005">
    <property type="protein sequence ID" value="KAK0397769.1"/>
    <property type="molecule type" value="Genomic_DNA"/>
</dbReference>
<evidence type="ECO:0000256" key="4">
    <source>
        <dbReference type="ARBA" id="ARBA00023136"/>
    </source>
</evidence>
<dbReference type="GO" id="GO:0016255">
    <property type="term" value="P:attachment of GPI anchor to protein"/>
    <property type="evidence" value="ECO:0007669"/>
    <property type="project" value="InterPro"/>
</dbReference>
<dbReference type="InterPro" id="IPR018499">
    <property type="entry name" value="Tetraspanin/Peripherin"/>
</dbReference>
<keyword evidence="4 5" id="KW-0472">Membrane</keyword>
<keyword evidence="7" id="KW-1185">Reference proteome</keyword>
<evidence type="ECO:0000313" key="7">
    <source>
        <dbReference type="Proteomes" id="UP001175271"/>
    </source>
</evidence>
<dbReference type="InterPro" id="IPR008952">
    <property type="entry name" value="Tetraspanin_EC2_sf"/>
</dbReference>
<gene>
    <name evidence="6" type="ORF">QR680_002260</name>
</gene>
<accession>A0AA39H2V9</accession>
<evidence type="ECO:0000256" key="2">
    <source>
        <dbReference type="ARBA" id="ARBA00022692"/>
    </source>
</evidence>
<dbReference type="Gene3D" id="1.10.1450.10">
    <property type="entry name" value="Tetraspanin"/>
    <property type="match status" value="1"/>
</dbReference>
<dbReference type="SUPFAM" id="SSF48652">
    <property type="entry name" value="Tetraspanin"/>
    <property type="match status" value="1"/>
</dbReference>
<name>A0AA39H2V9_9BILA</name>
<reference evidence="6" key="1">
    <citation type="submission" date="2023-06" db="EMBL/GenBank/DDBJ databases">
        <title>Genomic analysis of the entomopathogenic nematode Steinernema hermaphroditum.</title>
        <authorList>
            <person name="Schwarz E.M."/>
            <person name="Heppert J.K."/>
            <person name="Baniya A."/>
            <person name="Schwartz H.T."/>
            <person name="Tan C.-H."/>
            <person name="Antoshechkin I."/>
            <person name="Sternberg P.W."/>
            <person name="Goodrich-Blair H."/>
            <person name="Dillman A.R."/>
        </authorList>
    </citation>
    <scope>NUCLEOTIDE SEQUENCE</scope>
    <source>
        <strain evidence="6">PS9179</strain>
        <tissue evidence="6">Whole animal</tissue>
    </source>
</reference>
<keyword evidence="3 5" id="KW-1133">Transmembrane helix</keyword>
<dbReference type="InterPro" id="IPR019540">
    <property type="entry name" value="PtdIno-glycan_biosynth_class_S"/>
</dbReference>
<feature type="transmembrane region" description="Helical" evidence="5">
    <location>
        <begin position="43"/>
        <end position="71"/>
    </location>
</feature>
<feature type="transmembrane region" description="Helical" evidence="5">
    <location>
        <begin position="782"/>
        <end position="804"/>
    </location>
</feature>
<organism evidence="6 7">
    <name type="scientific">Steinernema hermaphroditum</name>
    <dbReference type="NCBI Taxonomy" id="289476"/>
    <lineage>
        <taxon>Eukaryota</taxon>
        <taxon>Metazoa</taxon>
        <taxon>Ecdysozoa</taxon>
        <taxon>Nematoda</taxon>
        <taxon>Chromadorea</taxon>
        <taxon>Rhabditida</taxon>
        <taxon>Tylenchina</taxon>
        <taxon>Panagrolaimomorpha</taxon>
        <taxon>Strongyloidoidea</taxon>
        <taxon>Steinernematidae</taxon>
        <taxon>Steinernema</taxon>
    </lineage>
</organism>
<dbReference type="Pfam" id="PF10510">
    <property type="entry name" value="PIG-S"/>
    <property type="match status" value="2"/>
</dbReference>
<protein>
    <recommendedName>
        <fullName evidence="8">Tetraspanin</fullName>
    </recommendedName>
</protein>